<dbReference type="SUPFAM" id="SSF52540">
    <property type="entry name" value="P-loop containing nucleoside triphosphate hydrolases"/>
    <property type="match status" value="1"/>
</dbReference>
<evidence type="ECO:0000256" key="8">
    <source>
        <dbReference type="ARBA" id="ARBA00048027"/>
    </source>
</evidence>
<dbReference type="NCBIfam" id="TIGR00959">
    <property type="entry name" value="ffh"/>
    <property type="match status" value="1"/>
</dbReference>
<proteinExistence type="inferred from homology"/>
<dbReference type="SMART" id="SM00963">
    <property type="entry name" value="SRP54_N"/>
    <property type="match status" value="1"/>
</dbReference>
<evidence type="ECO:0000256" key="3">
    <source>
        <dbReference type="ARBA" id="ARBA00022801"/>
    </source>
</evidence>
<keyword evidence="2 9" id="KW-0547">Nucleotide-binding</keyword>
<evidence type="ECO:0000256" key="1">
    <source>
        <dbReference type="ARBA" id="ARBA00005450"/>
    </source>
</evidence>
<organism evidence="12 14">
    <name type="scientific">Syntrophobacter fumaroxidans (strain DSM 10017 / MPOB)</name>
    <dbReference type="NCBI Taxonomy" id="335543"/>
    <lineage>
        <taxon>Bacteria</taxon>
        <taxon>Pseudomonadati</taxon>
        <taxon>Thermodesulfobacteriota</taxon>
        <taxon>Syntrophobacteria</taxon>
        <taxon>Syntrophobacterales</taxon>
        <taxon>Syntrophobacteraceae</taxon>
        <taxon>Syntrophobacter</taxon>
    </lineage>
</organism>
<dbReference type="GO" id="GO:0048500">
    <property type="term" value="C:signal recognition particle"/>
    <property type="evidence" value="ECO:0007669"/>
    <property type="project" value="UniProtKB-UniRule"/>
</dbReference>
<dbReference type="HAMAP" id="MF_00306">
    <property type="entry name" value="SRP54"/>
    <property type="match status" value="1"/>
</dbReference>
<accession>A0LML8</accession>
<keyword evidence="6 9" id="KW-0733">Signal recognition particle</keyword>
<feature type="domain" description="SRP54-type proteins GTP-binding" evidence="11">
    <location>
        <begin position="268"/>
        <end position="281"/>
    </location>
</feature>
<dbReference type="Gene3D" id="3.40.50.300">
    <property type="entry name" value="P-loop containing nucleotide triphosphate hydrolases"/>
    <property type="match status" value="1"/>
</dbReference>
<keyword evidence="5 9" id="KW-0342">GTP-binding</keyword>
<dbReference type="KEGG" id="sfu:Sfum_3038"/>
<dbReference type="PANTHER" id="PTHR11564">
    <property type="entry name" value="SIGNAL RECOGNITION PARTICLE 54K PROTEIN SRP54"/>
    <property type="match status" value="1"/>
</dbReference>
<evidence type="ECO:0000256" key="6">
    <source>
        <dbReference type="ARBA" id="ARBA00023135"/>
    </source>
</evidence>
<dbReference type="GO" id="GO:0006614">
    <property type="term" value="P:SRP-dependent cotranslational protein targeting to membrane"/>
    <property type="evidence" value="ECO:0007669"/>
    <property type="project" value="InterPro"/>
</dbReference>
<dbReference type="InterPro" id="IPR004780">
    <property type="entry name" value="SRP"/>
</dbReference>
<dbReference type="RefSeq" id="WP_011699834.1">
    <property type="nucleotide sequence ID" value="NC_008554.1"/>
</dbReference>
<dbReference type="GO" id="GO:0008312">
    <property type="term" value="F:7S RNA binding"/>
    <property type="evidence" value="ECO:0007669"/>
    <property type="project" value="InterPro"/>
</dbReference>
<dbReference type="Gene3D" id="1.10.260.30">
    <property type="entry name" value="Signal recognition particle, SRP54 subunit, M-domain"/>
    <property type="match status" value="1"/>
</dbReference>
<dbReference type="AlphaFoldDB" id="A0LML8"/>
<feature type="binding site" evidence="9">
    <location>
        <begin position="189"/>
        <end position="193"/>
    </location>
    <ligand>
        <name>GTP</name>
        <dbReference type="ChEBI" id="CHEBI:37565"/>
    </ligand>
</feature>
<dbReference type="EC" id="3.6.5.4" evidence="9"/>
<dbReference type="CDD" id="cd18539">
    <property type="entry name" value="SRP_G"/>
    <property type="match status" value="1"/>
</dbReference>
<keyword evidence="14" id="KW-1185">Reference proteome</keyword>
<dbReference type="HOGENOM" id="CLU_009301_6_0_7"/>
<dbReference type="Proteomes" id="UP000001784">
    <property type="component" value="Chromosome"/>
</dbReference>
<dbReference type="EMBL" id="CP000478">
    <property type="protein sequence ID" value="ABK18670.1"/>
    <property type="molecule type" value="Genomic_DNA"/>
</dbReference>
<dbReference type="InterPro" id="IPR000897">
    <property type="entry name" value="SRP54_GTPase_dom"/>
</dbReference>
<dbReference type="GO" id="GO:0003924">
    <property type="term" value="F:GTPase activity"/>
    <property type="evidence" value="ECO:0007669"/>
    <property type="project" value="UniProtKB-UniRule"/>
</dbReference>
<dbReference type="KEGG" id="sfu:Sfum_2996"/>
<feature type="compositionally biased region" description="Basic residues" evidence="10">
    <location>
        <begin position="438"/>
        <end position="454"/>
    </location>
</feature>
<feature type="region of interest" description="Disordered" evidence="10">
    <location>
        <begin position="428"/>
        <end position="454"/>
    </location>
</feature>
<dbReference type="InParanoid" id="A0LML8"/>
<keyword evidence="7 9" id="KW-0687">Ribonucleoprotein</keyword>
<dbReference type="InterPro" id="IPR003593">
    <property type="entry name" value="AAA+_ATPase"/>
</dbReference>
<evidence type="ECO:0000256" key="7">
    <source>
        <dbReference type="ARBA" id="ARBA00023274"/>
    </source>
</evidence>
<reference evidence="12 14" key="1">
    <citation type="submission" date="2006-10" db="EMBL/GenBank/DDBJ databases">
        <title>Complete sequence of Syntrophobacter fumaroxidans MPOB.</title>
        <authorList>
            <consortium name="US DOE Joint Genome Institute"/>
            <person name="Copeland A."/>
            <person name="Lucas S."/>
            <person name="Lapidus A."/>
            <person name="Barry K."/>
            <person name="Detter J.C."/>
            <person name="Glavina del Rio T."/>
            <person name="Hammon N."/>
            <person name="Israni S."/>
            <person name="Pitluck S."/>
            <person name="Goltsman E.G."/>
            <person name="Martinez M."/>
            <person name="Schmutz J."/>
            <person name="Larimer F."/>
            <person name="Land M."/>
            <person name="Hauser L."/>
            <person name="Kyrpides N."/>
            <person name="Kim E."/>
            <person name="Boone D.R."/>
            <person name="Brockman F."/>
            <person name="Culley D."/>
            <person name="Ferry J."/>
            <person name="Gunsalus R."/>
            <person name="McInerney M.J."/>
            <person name="Morrison M."/>
            <person name="Plugge C."/>
            <person name="Rohlin L."/>
            <person name="Scholten J."/>
            <person name="Sieber J."/>
            <person name="Stams A.J.M."/>
            <person name="Worm P."/>
            <person name="Henstra A.M."/>
            <person name="Richardson P."/>
        </authorList>
    </citation>
    <scope>NUCLEOTIDE SEQUENCE [LARGE SCALE GENOMIC DNA]</scope>
    <source>
        <strain evidence="14">DSM 10017 / MPOB</strain>
        <strain evidence="12">MPOB</strain>
    </source>
</reference>
<comment type="catalytic activity">
    <reaction evidence="8 9">
        <text>GTP + H2O = GDP + phosphate + H(+)</text>
        <dbReference type="Rhea" id="RHEA:19669"/>
        <dbReference type="ChEBI" id="CHEBI:15377"/>
        <dbReference type="ChEBI" id="CHEBI:15378"/>
        <dbReference type="ChEBI" id="CHEBI:37565"/>
        <dbReference type="ChEBI" id="CHEBI:43474"/>
        <dbReference type="ChEBI" id="CHEBI:58189"/>
        <dbReference type="EC" id="3.6.5.4"/>
    </reaction>
</comment>
<evidence type="ECO:0000313" key="14">
    <source>
        <dbReference type="Proteomes" id="UP000001784"/>
    </source>
</evidence>
<evidence type="ECO:0000259" key="11">
    <source>
        <dbReference type="PROSITE" id="PS00300"/>
    </source>
</evidence>
<comment type="subunit">
    <text evidence="9">Part of the signal recognition particle protein translocation system, which is composed of SRP and FtsY.</text>
</comment>
<evidence type="ECO:0000313" key="12">
    <source>
        <dbReference type="EMBL" id="ABK18670.1"/>
    </source>
</evidence>
<keyword evidence="3 9" id="KW-0378">Hydrolase</keyword>
<comment type="subcellular location">
    <subcellularLocation>
        <location evidence="9">Cytoplasm</location>
    </subcellularLocation>
    <text evidence="9">The SRP-RNC complex is targeted to the cytoplasmic membrane.</text>
</comment>
<gene>
    <name evidence="9" type="primary">ffh</name>
    <name evidence="12" type="ordered locus">Sfum_2996</name>
    <name evidence="13" type="ordered locus">Sfum_3038</name>
</gene>
<name>A0LML8_SYNFM</name>
<dbReference type="InterPro" id="IPR042101">
    <property type="entry name" value="SRP54_N_sf"/>
</dbReference>
<evidence type="ECO:0000313" key="13">
    <source>
        <dbReference type="EMBL" id="ABK18712.1"/>
    </source>
</evidence>
<dbReference type="InterPro" id="IPR004125">
    <property type="entry name" value="Signal_recog_particle_SRP54_M"/>
</dbReference>
<keyword evidence="9" id="KW-0963">Cytoplasm</keyword>
<dbReference type="SUPFAM" id="SSF47446">
    <property type="entry name" value="Signal peptide-binding domain"/>
    <property type="match status" value="1"/>
</dbReference>
<dbReference type="PANTHER" id="PTHR11564:SF5">
    <property type="entry name" value="SIGNAL RECOGNITION PARTICLE SUBUNIT SRP54"/>
    <property type="match status" value="1"/>
</dbReference>
<dbReference type="Pfam" id="PF00448">
    <property type="entry name" value="SRP54"/>
    <property type="match status" value="1"/>
</dbReference>
<feature type="binding site" evidence="9">
    <location>
        <begin position="247"/>
        <end position="250"/>
    </location>
    <ligand>
        <name>GTP</name>
        <dbReference type="ChEBI" id="CHEBI:37565"/>
    </ligand>
</feature>
<evidence type="ECO:0000256" key="5">
    <source>
        <dbReference type="ARBA" id="ARBA00023134"/>
    </source>
</evidence>
<evidence type="ECO:0000256" key="10">
    <source>
        <dbReference type="SAM" id="MobiDB-lite"/>
    </source>
</evidence>
<dbReference type="Pfam" id="PF02978">
    <property type="entry name" value="SRP_SPB"/>
    <property type="match status" value="1"/>
</dbReference>
<sequence length="454" mass="50260">MFDNLSDKFQRIFKNLRGQGKLTEENIREALREVRMALLEADVHYKVAKDFVTGIAERAVGQEVMTSLTPGQQVIKIVNEALTDLMGGQSEPLRLIGKPPVCLLMVGLQGSGKTTTTAKLARKLVQEHRKPCLVPADVYRPAAIEQLVTLAGQINLPVYPSTVRQKPEEIAREAQGYAREHNCDTLIVDTAGRLHIDTELMGELGRLKEILQPAEILLVADAMTGQDAVQVASAFHETLGLSGVILTKLDGDARGGAALSIRAVTRCPIKFIGLGEKLDALEVFHPDRMSSRILGMGDVLSMIEKAQEAFDEKEALAMAKKFREDTFSLEDFRNQLRQVKKLGSLEQILGMLPGMGKLKELKKLQVDEKEFVRMEAIINSMTRGERRNADIINAGRRKRIADGSGTSVQEVNRLLKSYSEARRMMRQMMGGGGSAPATRKKKGKGKHKRAFFPF</sequence>
<dbReference type="Gene3D" id="1.20.120.140">
    <property type="entry name" value="Signal recognition particle SRP54, nucleotide-binding domain"/>
    <property type="match status" value="1"/>
</dbReference>
<dbReference type="STRING" id="335543.Sfum_2996"/>
<dbReference type="InterPro" id="IPR027417">
    <property type="entry name" value="P-loop_NTPase"/>
</dbReference>
<feature type="binding site" evidence="9">
    <location>
        <begin position="107"/>
        <end position="114"/>
    </location>
    <ligand>
        <name>GTP</name>
        <dbReference type="ChEBI" id="CHEBI:37565"/>
    </ligand>
</feature>
<evidence type="ECO:0000256" key="9">
    <source>
        <dbReference type="HAMAP-Rule" id="MF_00306"/>
    </source>
</evidence>
<comment type="similarity">
    <text evidence="1 9">Belongs to the GTP-binding SRP family. SRP54 subfamily.</text>
</comment>
<protein>
    <recommendedName>
        <fullName evidence="9">Signal recognition particle protein</fullName>
        <ecNumber evidence="9">3.6.5.4</ecNumber>
    </recommendedName>
    <alternativeName>
        <fullName evidence="9">Fifty-four homolog</fullName>
    </alternativeName>
</protein>
<dbReference type="FunCoup" id="A0LML8">
    <property type="interactions" value="555"/>
</dbReference>
<comment type="domain">
    <text evidence="9">Composed of three domains: the N-terminal N domain, which is responsible for interactions with the ribosome, the central G domain, which binds GTP, and the C-terminal M domain, which binds the RNA and the signal sequence of the RNC.</text>
</comment>
<comment type="function">
    <text evidence="9">Involved in targeting and insertion of nascent membrane proteins into the cytoplasmic membrane. Binds to the hydrophobic signal sequence of the ribosome-nascent chain (RNC) as it emerges from the ribosomes. The SRP-RNC complex is then targeted to the cytoplasmic membrane where it interacts with the SRP receptor FtsY.</text>
</comment>
<dbReference type="OrthoDB" id="9804720at2"/>
<dbReference type="Pfam" id="PF02881">
    <property type="entry name" value="SRP54_N"/>
    <property type="match status" value="1"/>
</dbReference>
<dbReference type="EMBL" id="CP000478">
    <property type="protein sequence ID" value="ABK18712.1"/>
    <property type="molecule type" value="Genomic_DNA"/>
</dbReference>
<evidence type="ECO:0000256" key="4">
    <source>
        <dbReference type="ARBA" id="ARBA00022884"/>
    </source>
</evidence>
<dbReference type="eggNOG" id="COG0541">
    <property type="taxonomic scope" value="Bacteria"/>
</dbReference>
<dbReference type="InterPro" id="IPR036891">
    <property type="entry name" value="Signal_recog_part_SRP54_M_sf"/>
</dbReference>
<dbReference type="SMART" id="SM00382">
    <property type="entry name" value="AAA"/>
    <property type="match status" value="1"/>
</dbReference>
<dbReference type="InterPro" id="IPR022941">
    <property type="entry name" value="SRP54"/>
</dbReference>
<evidence type="ECO:0000256" key="2">
    <source>
        <dbReference type="ARBA" id="ARBA00022741"/>
    </source>
</evidence>
<dbReference type="InterPro" id="IPR013822">
    <property type="entry name" value="Signal_recog_particl_SRP54_hlx"/>
</dbReference>
<dbReference type="GO" id="GO:0005525">
    <property type="term" value="F:GTP binding"/>
    <property type="evidence" value="ECO:0007669"/>
    <property type="project" value="UniProtKB-UniRule"/>
</dbReference>
<dbReference type="SMART" id="SM00962">
    <property type="entry name" value="SRP54"/>
    <property type="match status" value="1"/>
</dbReference>
<keyword evidence="4 9" id="KW-0694">RNA-binding</keyword>
<dbReference type="PROSITE" id="PS00300">
    <property type="entry name" value="SRP54"/>
    <property type="match status" value="1"/>
</dbReference>